<keyword evidence="3" id="KW-1185">Reference proteome</keyword>
<dbReference type="OrthoDB" id="5103312at2759"/>
<evidence type="ECO:0000256" key="1">
    <source>
        <dbReference type="SAM" id="MobiDB-lite"/>
    </source>
</evidence>
<dbReference type="RefSeq" id="XP_025591933.1">
    <property type="nucleotide sequence ID" value="XM_025737032.2"/>
</dbReference>
<reference evidence="3" key="1">
    <citation type="submission" date="2014-10" db="EMBL/GenBank/DDBJ databases">
        <authorList>
            <person name="King R."/>
        </authorList>
    </citation>
    <scope>NUCLEOTIDE SEQUENCE [LARGE SCALE GENOMIC DNA]</scope>
    <source>
        <strain evidence="3">A3/5</strain>
    </source>
</reference>
<dbReference type="EMBL" id="LN649231">
    <property type="protein sequence ID" value="CEI68218.1"/>
    <property type="molecule type" value="Genomic_DNA"/>
</dbReference>
<accession>A0A2L2TDQ4</accession>
<dbReference type="GeneID" id="37259934"/>
<evidence type="ECO:0000313" key="3">
    <source>
        <dbReference type="Proteomes" id="UP000245910"/>
    </source>
</evidence>
<evidence type="ECO:0000313" key="2">
    <source>
        <dbReference type="EMBL" id="CEI68218.1"/>
    </source>
</evidence>
<feature type="region of interest" description="Disordered" evidence="1">
    <location>
        <begin position="125"/>
        <end position="165"/>
    </location>
</feature>
<name>A0A2L2TDQ4_9HYPO</name>
<feature type="compositionally biased region" description="Basic residues" evidence="1">
    <location>
        <begin position="138"/>
        <end position="150"/>
    </location>
</feature>
<dbReference type="AlphaFoldDB" id="A0A2L2TDQ4"/>
<feature type="compositionally biased region" description="Basic and acidic residues" evidence="1">
    <location>
        <begin position="125"/>
        <end position="137"/>
    </location>
</feature>
<sequence length="338" mass="39398">MEKVGETATGTRRHALQLFRENAGMTHVNALLQDHEFPDTRVKIAGLIRRERHSDVYSVYIDEDGSSLDQRAEARAFILNGVPAELRRHRTRCMRRLRHRALLEAPFRGAMVTVYETIQSEKEDQVMEMTEHNEQAKRVRQREKRRVNRKQKAESKTLEDAPESAQLLDENKPVYAPELSDRETHLSAAVMLRPCYDDQGKNRLGDIGPKLRLLHEIRSRSPKLEEFWKLLAITRGKTRWLQPTVEPITGVEIMCDLMDNHIAMQRFVEQIHKHLSEMSYHQLSSGICIILSNVSNQEQHATSRNGRLETLRYIQSGLIVLLRKMQAVYKLMKDKFWK</sequence>
<dbReference type="KEGG" id="fvn:FVRRES_08295"/>
<organism evidence="2 3">
    <name type="scientific">Fusarium venenatum</name>
    <dbReference type="NCBI Taxonomy" id="56646"/>
    <lineage>
        <taxon>Eukaryota</taxon>
        <taxon>Fungi</taxon>
        <taxon>Dikarya</taxon>
        <taxon>Ascomycota</taxon>
        <taxon>Pezizomycotina</taxon>
        <taxon>Sordariomycetes</taxon>
        <taxon>Hypocreomycetidae</taxon>
        <taxon>Hypocreales</taxon>
        <taxon>Nectriaceae</taxon>
        <taxon>Fusarium</taxon>
    </lineage>
</organism>
<dbReference type="Proteomes" id="UP000245910">
    <property type="component" value="Chromosome III"/>
</dbReference>
<proteinExistence type="predicted"/>
<protein>
    <submittedName>
        <fullName evidence="2">Uncharacterized protein</fullName>
    </submittedName>
</protein>